<dbReference type="OrthoDB" id="9816067at2"/>
<feature type="domain" description="Spore germination GerAC-like C-terminal" evidence="9">
    <location>
        <begin position="210"/>
        <end position="374"/>
    </location>
</feature>
<feature type="domain" description="Spore germination protein N-terminal" evidence="10">
    <location>
        <begin position="25"/>
        <end position="195"/>
    </location>
</feature>
<evidence type="ECO:0000256" key="6">
    <source>
        <dbReference type="ARBA" id="ARBA00023139"/>
    </source>
</evidence>
<dbReference type="GO" id="GO:0016020">
    <property type="term" value="C:membrane"/>
    <property type="evidence" value="ECO:0007669"/>
    <property type="project" value="UniProtKB-SubCell"/>
</dbReference>
<dbReference type="InterPro" id="IPR057336">
    <property type="entry name" value="GerAC_N"/>
</dbReference>
<name>A0A1H8A0N3_9FIRM</name>
<dbReference type="PANTHER" id="PTHR35789">
    <property type="entry name" value="SPORE GERMINATION PROTEIN B3"/>
    <property type="match status" value="1"/>
</dbReference>
<dbReference type="InterPro" id="IPR038501">
    <property type="entry name" value="Spore_GerAC_C_sf"/>
</dbReference>
<dbReference type="EMBL" id="FOCG01000001">
    <property type="protein sequence ID" value="SEM63107.1"/>
    <property type="molecule type" value="Genomic_DNA"/>
</dbReference>
<dbReference type="PANTHER" id="PTHR35789:SF1">
    <property type="entry name" value="SPORE GERMINATION PROTEIN B3"/>
    <property type="match status" value="1"/>
</dbReference>
<dbReference type="PROSITE" id="PS51257">
    <property type="entry name" value="PROKAR_LIPOPROTEIN"/>
    <property type="match status" value="1"/>
</dbReference>
<evidence type="ECO:0000313" key="12">
    <source>
        <dbReference type="Proteomes" id="UP000199158"/>
    </source>
</evidence>
<dbReference type="Pfam" id="PF05504">
    <property type="entry name" value="Spore_GerAC"/>
    <property type="match status" value="1"/>
</dbReference>
<evidence type="ECO:0000256" key="7">
    <source>
        <dbReference type="ARBA" id="ARBA00023288"/>
    </source>
</evidence>
<dbReference type="AlphaFoldDB" id="A0A1H8A0N3"/>
<keyword evidence="4 8" id="KW-0732">Signal</keyword>
<dbReference type="Proteomes" id="UP000199158">
    <property type="component" value="Unassembled WGS sequence"/>
</dbReference>
<evidence type="ECO:0000256" key="5">
    <source>
        <dbReference type="ARBA" id="ARBA00023136"/>
    </source>
</evidence>
<keyword evidence="6" id="KW-0564">Palmitate</keyword>
<organism evidence="11 12">
    <name type="scientific">Hydrogenoanaerobacterium saccharovorans</name>
    <dbReference type="NCBI Taxonomy" id="474960"/>
    <lineage>
        <taxon>Bacteria</taxon>
        <taxon>Bacillati</taxon>
        <taxon>Bacillota</taxon>
        <taxon>Clostridia</taxon>
        <taxon>Eubacteriales</taxon>
        <taxon>Oscillospiraceae</taxon>
        <taxon>Hydrogenoanaerobacterium</taxon>
    </lineage>
</organism>
<keyword evidence="7" id="KW-0449">Lipoprotein</keyword>
<feature type="chain" id="PRO_5039317526" evidence="8">
    <location>
        <begin position="22"/>
        <end position="377"/>
    </location>
</feature>
<evidence type="ECO:0000313" key="11">
    <source>
        <dbReference type="EMBL" id="SEM63107.1"/>
    </source>
</evidence>
<keyword evidence="3" id="KW-0309">Germination</keyword>
<dbReference type="Pfam" id="PF25198">
    <property type="entry name" value="Spore_GerAC_N"/>
    <property type="match status" value="1"/>
</dbReference>
<gene>
    <name evidence="11" type="ORF">SAMN05216180_0965</name>
</gene>
<comment type="similarity">
    <text evidence="2">Belongs to the GerABKC lipoprotein family.</text>
</comment>
<keyword evidence="5" id="KW-0472">Membrane</keyword>
<dbReference type="NCBIfam" id="TIGR02887">
    <property type="entry name" value="spore_ger_x_C"/>
    <property type="match status" value="1"/>
</dbReference>
<sequence length="377" mass="41695">MKMLKSAAVFVLALLSLCGCTKPVRVNQRAIVQGIGIDFDGNNYQLTLQIFEAKGGGAEPSISAGKNNSVVLQTEGDTIANAFEKASLKQGKQIFYGQNKMIVIGEDTAKQGLDIVINYFNTNHQSRPNVDVVMADGKAVDILSAELEQAPVPMISVKNMLDNTEVNAKILRGQVRHIVNAKENGHTGAYMPIIAKSKNNEKEESIEVLGTAVYSHNRLSGKLNQNETRGVMLLRNDVKGTSITVGNLQLGKISLEVVDTKTKIKPSIINGIPHFAIDCSVKSHIEESFVPQDGSQLLSHLNQIEQMQAEVIYGEMEGALSACLRNYSSDIFDFANLLKKYEPQWYQQNQNRYDELLPQFTYQINLKTKITRYGLQS</sequence>
<feature type="signal peptide" evidence="8">
    <location>
        <begin position="1"/>
        <end position="21"/>
    </location>
</feature>
<proteinExistence type="inferred from homology"/>
<evidence type="ECO:0000256" key="3">
    <source>
        <dbReference type="ARBA" id="ARBA00022544"/>
    </source>
</evidence>
<evidence type="ECO:0000259" key="10">
    <source>
        <dbReference type="Pfam" id="PF25198"/>
    </source>
</evidence>
<dbReference type="Gene3D" id="3.30.300.210">
    <property type="entry name" value="Nutrient germinant receptor protein C, domain 3"/>
    <property type="match status" value="1"/>
</dbReference>
<evidence type="ECO:0000256" key="1">
    <source>
        <dbReference type="ARBA" id="ARBA00004635"/>
    </source>
</evidence>
<evidence type="ECO:0000256" key="2">
    <source>
        <dbReference type="ARBA" id="ARBA00007886"/>
    </source>
</evidence>
<evidence type="ECO:0000259" key="9">
    <source>
        <dbReference type="Pfam" id="PF05504"/>
    </source>
</evidence>
<keyword evidence="12" id="KW-1185">Reference proteome</keyword>
<dbReference type="GO" id="GO:0009847">
    <property type="term" value="P:spore germination"/>
    <property type="evidence" value="ECO:0007669"/>
    <property type="project" value="InterPro"/>
</dbReference>
<reference evidence="11 12" key="1">
    <citation type="submission" date="2016-10" db="EMBL/GenBank/DDBJ databases">
        <authorList>
            <person name="de Groot N.N."/>
        </authorList>
    </citation>
    <scope>NUCLEOTIDE SEQUENCE [LARGE SCALE GENOMIC DNA]</scope>
    <source>
        <strain evidence="11 12">CGMCC 1.5070</strain>
    </source>
</reference>
<accession>A0A1H8A0N3</accession>
<dbReference type="InterPro" id="IPR008844">
    <property type="entry name" value="Spore_GerAC-like"/>
</dbReference>
<comment type="subcellular location">
    <subcellularLocation>
        <location evidence="1">Membrane</location>
        <topology evidence="1">Lipid-anchor</topology>
    </subcellularLocation>
</comment>
<evidence type="ECO:0000256" key="8">
    <source>
        <dbReference type="SAM" id="SignalP"/>
    </source>
</evidence>
<protein>
    <submittedName>
        <fullName evidence="11">Germination protein, Ger(X)C family</fullName>
    </submittedName>
</protein>
<dbReference type="InterPro" id="IPR046953">
    <property type="entry name" value="Spore_GerAC-like_C"/>
</dbReference>
<dbReference type="STRING" id="474960.SAMN05216180_0965"/>
<evidence type="ECO:0000256" key="4">
    <source>
        <dbReference type="ARBA" id="ARBA00022729"/>
    </source>
</evidence>